<dbReference type="EMBL" id="JACHVB010000021">
    <property type="protein sequence ID" value="MBC2594338.1"/>
    <property type="molecule type" value="Genomic_DNA"/>
</dbReference>
<organism evidence="1 2">
    <name type="scientific">Ruficoccus amylovorans</name>
    <dbReference type="NCBI Taxonomy" id="1804625"/>
    <lineage>
        <taxon>Bacteria</taxon>
        <taxon>Pseudomonadati</taxon>
        <taxon>Verrucomicrobiota</taxon>
        <taxon>Opitutia</taxon>
        <taxon>Puniceicoccales</taxon>
        <taxon>Cerasicoccaceae</taxon>
        <taxon>Ruficoccus</taxon>
    </lineage>
</organism>
<evidence type="ECO:0000313" key="1">
    <source>
        <dbReference type="EMBL" id="MBC2594338.1"/>
    </source>
</evidence>
<accession>A0A842HE75</accession>
<reference evidence="1 2" key="1">
    <citation type="submission" date="2020-07" db="EMBL/GenBank/DDBJ databases">
        <authorList>
            <person name="Feng X."/>
        </authorList>
    </citation>
    <scope>NUCLEOTIDE SEQUENCE [LARGE SCALE GENOMIC DNA]</scope>
    <source>
        <strain evidence="1 2">JCM31066</strain>
    </source>
</reference>
<name>A0A842HE75_9BACT</name>
<dbReference type="RefSeq" id="WP_185675324.1">
    <property type="nucleotide sequence ID" value="NZ_JACHVB010000021.1"/>
</dbReference>
<dbReference type="AlphaFoldDB" id="A0A842HE75"/>
<proteinExistence type="predicted"/>
<sequence length="57" mass="6619">MKSPEAQRLLKINFLKNENFFKKDVDEESESLLDGRLSHTAKRHGNVLMKSLRLSAF</sequence>
<protein>
    <submittedName>
        <fullName evidence="1">Uncharacterized protein</fullName>
    </submittedName>
</protein>
<comment type="caution">
    <text evidence="1">The sequence shown here is derived from an EMBL/GenBank/DDBJ whole genome shotgun (WGS) entry which is preliminary data.</text>
</comment>
<evidence type="ECO:0000313" key="2">
    <source>
        <dbReference type="Proteomes" id="UP000546464"/>
    </source>
</evidence>
<keyword evidence="2" id="KW-1185">Reference proteome</keyword>
<gene>
    <name evidence="1" type="ORF">H5P28_08690</name>
</gene>
<dbReference type="Proteomes" id="UP000546464">
    <property type="component" value="Unassembled WGS sequence"/>
</dbReference>